<protein>
    <submittedName>
        <fullName evidence="1">Helix-turn-helix domain-containing protein</fullName>
    </submittedName>
</protein>
<dbReference type="Proteomes" id="UP000282125">
    <property type="component" value="Unassembled WGS sequence"/>
</dbReference>
<organism evidence="1 2">
    <name type="scientific">Falsigemmobacter faecalis</name>
    <dbReference type="NCBI Taxonomy" id="2488730"/>
    <lineage>
        <taxon>Bacteria</taxon>
        <taxon>Pseudomonadati</taxon>
        <taxon>Pseudomonadota</taxon>
        <taxon>Alphaproteobacteria</taxon>
        <taxon>Rhodobacterales</taxon>
        <taxon>Paracoccaceae</taxon>
        <taxon>Falsigemmobacter</taxon>
    </lineage>
</organism>
<proteinExistence type="predicted"/>
<dbReference type="InterPro" id="IPR036388">
    <property type="entry name" value="WH-like_DNA-bd_sf"/>
</dbReference>
<evidence type="ECO:0000313" key="2">
    <source>
        <dbReference type="Proteomes" id="UP000282125"/>
    </source>
</evidence>
<comment type="caution">
    <text evidence="1">The sequence shown here is derived from an EMBL/GenBank/DDBJ whole genome shotgun (WGS) entry which is preliminary data.</text>
</comment>
<dbReference type="AlphaFoldDB" id="A0A3P3D1K5"/>
<gene>
    <name evidence="1" type="ORF">EG244_19595</name>
</gene>
<name>A0A3P3D1K5_9RHOB</name>
<evidence type="ECO:0000313" key="1">
    <source>
        <dbReference type="EMBL" id="RRH68330.1"/>
    </source>
</evidence>
<dbReference type="EMBL" id="RRAZ01000061">
    <property type="protein sequence ID" value="RRH68330.1"/>
    <property type="molecule type" value="Genomic_DNA"/>
</dbReference>
<feature type="non-terminal residue" evidence="1">
    <location>
        <position position="336"/>
    </location>
</feature>
<dbReference type="InterPro" id="IPR036390">
    <property type="entry name" value="WH_DNA-bd_sf"/>
</dbReference>
<dbReference type="Gene3D" id="1.10.10.10">
    <property type="entry name" value="Winged helix-like DNA-binding domain superfamily/Winged helix DNA-binding domain"/>
    <property type="match status" value="1"/>
</dbReference>
<reference evidence="1 2" key="1">
    <citation type="submission" date="2018-11" db="EMBL/GenBank/DDBJ databases">
        <title>Gemmobacter sp. nov., YIM 102744-1 draft genome.</title>
        <authorList>
            <person name="Li G."/>
            <person name="Jiang Y."/>
        </authorList>
    </citation>
    <scope>NUCLEOTIDE SEQUENCE [LARGE SCALE GENOMIC DNA]</scope>
    <source>
        <strain evidence="1 2">YIM 102744-1</strain>
    </source>
</reference>
<keyword evidence="2" id="KW-1185">Reference proteome</keyword>
<sequence length="336" mass="37227">MSPQTARGIREPLSLSDLGSSLRHPSFLLGPNTAARASRAGGVFYPIFRGALMSHAATNWAFSQRGLKPASKLVLLVLADCHNPLHGCFPSQAFLAAECEMHRDTVNVHLAELEARRLISRSRSIDRVTKRQRSTRYKLAFEADFSDDKSDGETEADLVSEAPEAVSEIPTREAKAVSEFSAEPCRNYPESRVGNSDTNLVREPLREPVSETHVGGAEPEGFERFWLAFPRKRDRARCMELFQDAVKTGVAAERIALAAERYRAESAGSKPMYRACSDSWLERRRWEDYPSKVAPRARTEAVRDLALFWAGKLKAGGYVPQTAISPEVAACMLSNG</sequence>
<accession>A0A3P3D1K5</accession>
<dbReference type="SUPFAM" id="SSF46785">
    <property type="entry name" value="Winged helix' DNA-binding domain"/>
    <property type="match status" value="1"/>
</dbReference>
<dbReference type="Pfam" id="PF13730">
    <property type="entry name" value="HTH_36"/>
    <property type="match status" value="1"/>
</dbReference>